<dbReference type="AlphaFoldDB" id="A0A9I9DMP9"/>
<accession>A0A9I9DMP9</accession>
<evidence type="ECO:0000313" key="1">
    <source>
        <dbReference type="EnsemblPlants" id="MELO3C020896.2.1"/>
    </source>
</evidence>
<organism evidence="1">
    <name type="scientific">Cucumis melo</name>
    <name type="common">Muskmelon</name>
    <dbReference type="NCBI Taxonomy" id="3656"/>
    <lineage>
        <taxon>Eukaryota</taxon>
        <taxon>Viridiplantae</taxon>
        <taxon>Streptophyta</taxon>
        <taxon>Embryophyta</taxon>
        <taxon>Tracheophyta</taxon>
        <taxon>Spermatophyta</taxon>
        <taxon>Magnoliopsida</taxon>
        <taxon>eudicotyledons</taxon>
        <taxon>Gunneridae</taxon>
        <taxon>Pentapetalae</taxon>
        <taxon>rosids</taxon>
        <taxon>fabids</taxon>
        <taxon>Cucurbitales</taxon>
        <taxon>Cucurbitaceae</taxon>
        <taxon>Benincaseae</taxon>
        <taxon>Cucumis</taxon>
    </lineage>
</organism>
<name>A0A9I9DMP9_CUCME</name>
<sequence>MVPGAGIVVVVVHERGSAAVQTEEEKSAARNSAAIKDELMCIYVLEDKDSNSFSQVFGSKEQKKSDLRAAK</sequence>
<reference evidence="1" key="1">
    <citation type="submission" date="2023-03" db="UniProtKB">
        <authorList>
            <consortium name="EnsemblPlants"/>
        </authorList>
    </citation>
    <scope>IDENTIFICATION</scope>
</reference>
<proteinExistence type="predicted"/>
<dbReference type="Gramene" id="MELO3C020896.2.1">
    <property type="protein sequence ID" value="MELO3C020896.2.1"/>
    <property type="gene ID" value="MELO3C020896.2"/>
</dbReference>
<protein>
    <submittedName>
        <fullName evidence="1">Uncharacterized protein</fullName>
    </submittedName>
</protein>
<dbReference type="EnsemblPlants" id="MELO3C020896.2.1">
    <property type="protein sequence ID" value="MELO3C020896.2.1"/>
    <property type="gene ID" value="MELO3C020896.2"/>
</dbReference>